<dbReference type="Proteomes" id="UP000255265">
    <property type="component" value="Unassembled WGS sequence"/>
</dbReference>
<feature type="transmembrane region" description="Helical" evidence="1">
    <location>
        <begin position="147"/>
        <end position="168"/>
    </location>
</feature>
<dbReference type="GO" id="GO:0009103">
    <property type="term" value="P:lipopolysaccharide biosynthetic process"/>
    <property type="evidence" value="ECO:0007669"/>
    <property type="project" value="TreeGrafter"/>
</dbReference>
<dbReference type="AlphaFoldDB" id="A0A370F7D2"/>
<feature type="transmembrane region" description="Helical" evidence="1">
    <location>
        <begin position="51"/>
        <end position="70"/>
    </location>
</feature>
<feature type="transmembrane region" description="Helical" evidence="1">
    <location>
        <begin position="211"/>
        <end position="229"/>
    </location>
</feature>
<dbReference type="PANTHER" id="PTHR23028">
    <property type="entry name" value="ACETYLTRANSFERASE"/>
    <property type="match status" value="1"/>
</dbReference>
<dbReference type="InterPro" id="IPR050879">
    <property type="entry name" value="Acyltransferase_3"/>
</dbReference>
<evidence type="ECO:0000313" key="3">
    <source>
        <dbReference type="EMBL" id="RDI17367.1"/>
    </source>
</evidence>
<keyword evidence="1" id="KW-0472">Membrane</keyword>
<dbReference type="InterPro" id="IPR002656">
    <property type="entry name" value="Acyl_transf_3_dom"/>
</dbReference>
<comment type="caution">
    <text evidence="3">The sequence shown here is derived from an EMBL/GenBank/DDBJ whole genome shotgun (WGS) entry which is preliminary data.</text>
</comment>
<feature type="transmembrane region" description="Helical" evidence="1">
    <location>
        <begin position="258"/>
        <end position="279"/>
    </location>
</feature>
<dbReference type="PANTHER" id="PTHR23028:SF53">
    <property type="entry name" value="ACYL_TRANSF_3 DOMAIN-CONTAINING PROTEIN"/>
    <property type="match status" value="1"/>
</dbReference>
<protein>
    <submittedName>
        <fullName evidence="3">Peptidoglycan/LPS O-acetylase OafA/YrhL</fullName>
    </submittedName>
</protein>
<reference evidence="3 4" key="1">
    <citation type="submission" date="2018-07" db="EMBL/GenBank/DDBJ databases">
        <title>Genomic Encyclopedia of Type Strains, Phase IV (KMG-IV): sequencing the most valuable type-strain genomes for metagenomic binning, comparative biology and taxonomic classification.</title>
        <authorList>
            <person name="Goeker M."/>
        </authorList>
    </citation>
    <scope>NUCLEOTIDE SEQUENCE [LARGE SCALE GENOMIC DNA]</scope>
    <source>
        <strain evidence="3 4">DSM 21352</strain>
    </source>
</reference>
<dbReference type="GO" id="GO:0016747">
    <property type="term" value="F:acyltransferase activity, transferring groups other than amino-acyl groups"/>
    <property type="evidence" value="ECO:0007669"/>
    <property type="project" value="InterPro"/>
</dbReference>
<name>A0A370F7D2_9BURK</name>
<dbReference type="OrthoDB" id="8956208at2"/>
<evidence type="ECO:0000259" key="2">
    <source>
        <dbReference type="Pfam" id="PF01757"/>
    </source>
</evidence>
<feature type="domain" description="Acyltransferase 3" evidence="2">
    <location>
        <begin position="9"/>
        <end position="336"/>
    </location>
</feature>
<keyword evidence="4" id="KW-1185">Reference proteome</keyword>
<feature type="transmembrane region" description="Helical" evidence="1">
    <location>
        <begin position="349"/>
        <end position="368"/>
    </location>
</feature>
<proteinExistence type="predicted"/>
<feature type="transmembrane region" description="Helical" evidence="1">
    <location>
        <begin position="91"/>
        <end position="109"/>
    </location>
</feature>
<feature type="transmembrane region" description="Helical" evidence="1">
    <location>
        <begin position="318"/>
        <end position="337"/>
    </location>
</feature>
<dbReference type="Pfam" id="PF01757">
    <property type="entry name" value="Acyl_transf_3"/>
    <property type="match status" value="1"/>
</dbReference>
<keyword evidence="1" id="KW-0812">Transmembrane</keyword>
<feature type="transmembrane region" description="Helical" evidence="1">
    <location>
        <begin position="291"/>
        <end position="312"/>
    </location>
</feature>
<feature type="transmembrane region" description="Helical" evidence="1">
    <location>
        <begin position="236"/>
        <end position="252"/>
    </location>
</feature>
<dbReference type="EMBL" id="QQAV01000017">
    <property type="protein sequence ID" value="RDI17367.1"/>
    <property type="molecule type" value="Genomic_DNA"/>
</dbReference>
<keyword evidence="1" id="KW-1133">Transmembrane helix</keyword>
<organism evidence="3 4">
    <name type="scientific">Pseudacidovorax intermedius</name>
    <dbReference type="NCBI Taxonomy" id="433924"/>
    <lineage>
        <taxon>Bacteria</taxon>
        <taxon>Pseudomonadati</taxon>
        <taxon>Pseudomonadota</taxon>
        <taxon>Betaproteobacteria</taxon>
        <taxon>Burkholderiales</taxon>
        <taxon>Comamonadaceae</taxon>
        <taxon>Pseudacidovorax</taxon>
    </lineage>
</organism>
<evidence type="ECO:0000313" key="4">
    <source>
        <dbReference type="Proteomes" id="UP000255265"/>
    </source>
</evidence>
<feature type="transmembrane region" description="Helical" evidence="1">
    <location>
        <begin position="180"/>
        <end position="199"/>
    </location>
</feature>
<evidence type="ECO:0000256" key="1">
    <source>
        <dbReference type="SAM" id="Phobius"/>
    </source>
</evidence>
<dbReference type="GO" id="GO:0016020">
    <property type="term" value="C:membrane"/>
    <property type="evidence" value="ECO:0007669"/>
    <property type="project" value="TreeGrafter"/>
</dbReference>
<accession>A0A370F7D2</accession>
<sequence length="370" mass="40090">MPPPRWPLIDALKALACLLIVAHHFSRYGPLPVAAWPLAPTLFEVLAREGRLAVQVFLVLGGFLTAASLAPEGELRAGHPGLRLVQRYVRLASPYLAALVACVLVEALVRPALPGDDVPGQPSLVQMVAHALLLQDLLNQPALSTGVWYVAVDFQLYGLALLLFWVAALWRRQGRLDVKVARALTVLMVAGLTSTSLVVFNRHSVLDETGLYFFGSYGLGMLAFWAGRLRARRGRIAALLVLALLGGVALWIDWRSRVAIALIASLFLVLAQPRGWLAVQVWSPLQRMGAWSYALFLIHFPVLLLVSASAQINLEQVAPWQALGALVAAFVLSVGAARTLHERVEARATSWRMPAVWGAGLLLSGLAVGL</sequence>
<gene>
    <name evidence="3" type="ORF">DFR41_11793</name>
</gene>